<evidence type="ECO:0000256" key="8">
    <source>
        <dbReference type="SAM" id="MobiDB-lite"/>
    </source>
</evidence>
<accession>A0AAW1NNZ8</accession>
<keyword evidence="4 7" id="KW-0256">Endoplasmic reticulum</keyword>
<dbReference type="Proteomes" id="UP001465755">
    <property type="component" value="Unassembled WGS sequence"/>
</dbReference>
<comment type="subcellular location">
    <subcellularLocation>
        <location evidence="1 7">Endoplasmic reticulum membrane</location>
        <topology evidence="1 7">Single-pass type I membrane protein</topology>
    </subcellularLocation>
</comment>
<evidence type="ECO:0000313" key="10">
    <source>
        <dbReference type="EMBL" id="KAK9789548.1"/>
    </source>
</evidence>
<evidence type="ECO:0000256" key="5">
    <source>
        <dbReference type="ARBA" id="ARBA00022989"/>
    </source>
</evidence>
<evidence type="ECO:0000256" key="1">
    <source>
        <dbReference type="ARBA" id="ARBA00004115"/>
    </source>
</evidence>
<feature type="transmembrane region" description="Helical" evidence="7">
    <location>
        <begin position="165"/>
        <end position="192"/>
    </location>
</feature>
<comment type="caution">
    <text evidence="10">The sequence shown here is derived from an EMBL/GenBank/DDBJ whole genome shotgun (WGS) entry which is preliminary data.</text>
</comment>
<evidence type="ECO:0000256" key="9">
    <source>
        <dbReference type="SAM" id="SignalP"/>
    </source>
</evidence>
<keyword evidence="5 7" id="KW-1133">Transmembrane helix</keyword>
<dbReference type="AlphaFoldDB" id="A0AAW1NNZ8"/>
<comment type="domain">
    <text evidence="7">Shows a remarkable charge distribution with the N-terminus being highly negatively charged, and the cytoplasmic C-terminus positively charged.</text>
</comment>
<organism evidence="10 11">
    <name type="scientific">Symbiochloris irregularis</name>
    <dbReference type="NCBI Taxonomy" id="706552"/>
    <lineage>
        <taxon>Eukaryota</taxon>
        <taxon>Viridiplantae</taxon>
        <taxon>Chlorophyta</taxon>
        <taxon>core chlorophytes</taxon>
        <taxon>Trebouxiophyceae</taxon>
        <taxon>Trebouxiales</taxon>
        <taxon>Trebouxiaceae</taxon>
        <taxon>Symbiochloris</taxon>
    </lineage>
</organism>
<comment type="subunit">
    <text evidence="7">Heterotetramer of TRAP-alpha, TRAP-beta, TRAP-delta and TRAP-gamma.</text>
</comment>
<dbReference type="GO" id="GO:0005789">
    <property type="term" value="C:endoplasmic reticulum membrane"/>
    <property type="evidence" value="ECO:0007669"/>
    <property type="project" value="UniProtKB-SubCell"/>
</dbReference>
<comment type="function">
    <text evidence="7">TRAP proteins are part of a complex whose function is to bind calcium to the ER membrane and thereby regulate the retention of ER resident proteins. May be involved in the recycling of the translocation apparatus after completion of the translocation process or may function as a membrane-bound chaperone facilitating folding of translocated proteins.</text>
</comment>
<evidence type="ECO:0000256" key="3">
    <source>
        <dbReference type="ARBA" id="ARBA00022729"/>
    </source>
</evidence>
<keyword evidence="11" id="KW-1185">Reference proteome</keyword>
<protein>
    <recommendedName>
        <fullName evidence="7">Translocon-associated protein subunit alpha</fullName>
        <shortName evidence="7">TRAP-alpha</shortName>
    </recommendedName>
    <alternativeName>
        <fullName evidence="7">Signal sequence receptor subunit alpha</fullName>
    </alternativeName>
</protein>
<reference evidence="10 11" key="1">
    <citation type="journal article" date="2024" name="Nat. Commun.">
        <title>Phylogenomics reveals the evolutionary origins of lichenization in chlorophyte algae.</title>
        <authorList>
            <person name="Puginier C."/>
            <person name="Libourel C."/>
            <person name="Otte J."/>
            <person name="Skaloud P."/>
            <person name="Haon M."/>
            <person name="Grisel S."/>
            <person name="Petersen M."/>
            <person name="Berrin J.G."/>
            <person name="Delaux P.M."/>
            <person name="Dal Grande F."/>
            <person name="Keller J."/>
        </authorList>
    </citation>
    <scope>NUCLEOTIDE SEQUENCE [LARGE SCALE GENOMIC DNA]</scope>
    <source>
        <strain evidence="10 11">SAG 2036</strain>
    </source>
</reference>
<gene>
    <name evidence="10" type="ORF">WJX73_006510</name>
</gene>
<keyword evidence="3 7" id="KW-0732">Signal</keyword>
<name>A0AAW1NNZ8_9CHLO</name>
<feature type="chain" id="PRO_5043777414" description="Translocon-associated protein subunit alpha" evidence="9">
    <location>
        <begin position="20"/>
        <end position="253"/>
    </location>
</feature>
<evidence type="ECO:0000313" key="11">
    <source>
        <dbReference type="Proteomes" id="UP001465755"/>
    </source>
</evidence>
<dbReference type="EMBL" id="JALJOQ010000207">
    <property type="protein sequence ID" value="KAK9789548.1"/>
    <property type="molecule type" value="Genomic_DNA"/>
</dbReference>
<evidence type="ECO:0000256" key="7">
    <source>
        <dbReference type="RuleBase" id="RU368074"/>
    </source>
</evidence>
<comment type="similarity">
    <text evidence="7">Belongs to the TRAP-alpha family.</text>
</comment>
<dbReference type="PANTHER" id="PTHR12924">
    <property type="entry name" value="TRANSLOCON-ASSOCIATED PROTEIN, ALPHA SUBUNIT"/>
    <property type="match status" value="1"/>
</dbReference>
<dbReference type="Pfam" id="PF03896">
    <property type="entry name" value="TRAP_alpha"/>
    <property type="match status" value="1"/>
</dbReference>
<evidence type="ECO:0000256" key="4">
    <source>
        <dbReference type="ARBA" id="ARBA00022824"/>
    </source>
</evidence>
<keyword evidence="7" id="KW-0106">Calcium</keyword>
<feature type="region of interest" description="Disordered" evidence="8">
    <location>
        <begin position="201"/>
        <end position="253"/>
    </location>
</feature>
<evidence type="ECO:0000256" key="2">
    <source>
        <dbReference type="ARBA" id="ARBA00022692"/>
    </source>
</evidence>
<feature type="signal peptide" evidence="9">
    <location>
        <begin position="1"/>
        <end position="19"/>
    </location>
</feature>
<keyword evidence="6 7" id="KW-0472">Membrane</keyword>
<dbReference type="PANTHER" id="PTHR12924:SF0">
    <property type="entry name" value="TRANSLOCON-ASSOCIATED PROTEIN SUBUNIT ALPHA"/>
    <property type="match status" value="1"/>
</dbReference>
<sequence>MKAYLFLAVLGALVAGACSQHDPALYAPLSNIPSPGEGFETAYFFPEHASLQFPAGDTIEIIAGLHSGSSETYNISAIFGSLNNHLAFSQYFYNFTPTAYQRSIRPGEEVSLSYSFWIPYNFPAREFQVALTAFYTSEGSYHASTFFNKTIDVVEKPKWVDLQLIFLYLLLVAAIGGLGYLAYSYVISLGYFRKQKSKRTPKRAASGTASTSSPDEWLKGTNFAQGNKPPRKSASKGDVRKASPIRGVVAPDN</sequence>
<keyword evidence="2 7" id="KW-0812">Transmembrane</keyword>
<dbReference type="InterPro" id="IPR005595">
    <property type="entry name" value="TRAP_alpha"/>
</dbReference>
<proteinExistence type="inferred from homology"/>
<dbReference type="PROSITE" id="PS51257">
    <property type="entry name" value="PROKAR_LIPOPROTEIN"/>
    <property type="match status" value="1"/>
</dbReference>
<evidence type="ECO:0000256" key="6">
    <source>
        <dbReference type="ARBA" id="ARBA00023136"/>
    </source>
</evidence>